<proteinExistence type="predicted"/>
<name>A0ABP5EZA5_9ACTN</name>
<protein>
    <recommendedName>
        <fullName evidence="5">ABC transporter permease</fullName>
    </recommendedName>
</protein>
<dbReference type="RefSeq" id="WP_344663585.1">
    <property type="nucleotide sequence ID" value="NZ_BAAAQN010000001.1"/>
</dbReference>
<evidence type="ECO:0000313" key="4">
    <source>
        <dbReference type="Proteomes" id="UP001500751"/>
    </source>
</evidence>
<accession>A0ABP5EZA5</accession>
<organism evidence="3 4">
    <name type="scientific">Catenulispora yoronensis</name>
    <dbReference type="NCBI Taxonomy" id="450799"/>
    <lineage>
        <taxon>Bacteria</taxon>
        <taxon>Bacillati</taxon>
        <taxon>Actinomycetota</taxon>
        <taxon>Actinomycetes</taxon>
        <taxon>Catenulisporales</taxon>
        <taxon>Catenulisporaceae</taxon>
        <taxon>Catenulispora</taxon>
    </lineage>
</organism>
<evidence type="ECO:0000256" key="1">
    <source>
        <dbReference type="SAM" id="MobiDB-lite"/>
    </source>
</evidence>
<dbReference type="EMBL" id="BAAAQN010000001">
    <property type="protein sequence ID" value="GAA2011866.1"/>
    <property type="molecule type" value="Genomic_DNA"/>
</dbReference>
<feature type="transmembrane region" description="Helical" evidence="2">
    <location>
        <begin position="485"/>
        <end position="506"/>
    </location>
</feature>
<feature type="transmembrane region" description="Helical" evidence="2">
    <location>
        <begin position="421"/>
        <end position="440"/>
    </location>
</feature>
<evidence type="ECO:0000256" key="2">
    <source>
        <dbReference type="SAM" id="Phobius"/>
    </source>
</evidence>
<keyword evidence="2" id="KW-0472">Membrane</keyword>
<reference evidence="4" key="1">
    <citation type="journal article" date="2019" name="Int. J. Syst. Evol. Microbiol.">
        <title>The Global Catalogue of Microorganisms (GCM) 10K type strain sequencing project: providing services to taxonomists for standard genome sequencing and annotation.</title>
        <authorList>
            <consortium name="The Broad Institute Genomics Platform"/>
            <consortium name="The Broad Institute Genome Sequencing Center for Infectious Disease"/>
            <person name="Wu L."/>
            <person name="Ma J."/>
        </authorList>
    </citation>
    <scope>NUCLEOTIDE SEQUENCE [LARGE SCALE GENOMIC DNA]</scope>
    <source>
        <strain evidence="4">JCM 16014</strain>
    </source>
</reference>
<keyword evidence="2" id="KW-1133">Transmembrane helix</keyword>
<comment type="caution">
    <text evidence="3">The sequence shown here is derived from an EMBL/GenBank/DDBJ whole genome shotgun (WGS) entry which is preliminary data.</text>
</comment>
<feature type="transmembrane region" description="Helical" evidence="2">
    <location>
        <begin position="20"/>
        <end position="37"/>
    </location>
</feature>
<feature type="region of interest" description="Disordered" evidence="1">
    <location>
        <begin position="251"/>
        <end position="273"/>
    </location>
</feature>
<evidence type="ECO:0008006" key="5">
    <source>
        <dbReference type="Google" id="ProtNLM"/>
    </source>
</evidence>
<feature type="transmembrane region" description="Helical" evidence="2">
    <location>
        <begin position="344"/>
        <end position="370"/>
    </location>
</feature>
<dbReference type="Proteomes" id="UP001500751">
    <property type="component" value="Unassembled WGS sequence"/>
</dbReference>
<gene>
    <name evidence="3" type="ORF">GCM10009839_02640</name>
</gene>
<feature type="transmembrane region" description="Helical" evidence="2">
    <location>
        <begin position="302"/>
        <end position="323"/>
    </location>
</feature>
<evidence type="ECO:0000313" key="3">
    <source>
        <dbReference type="EMBL" id="GAA2011866.1"/>
    </source>
</evidence>
<sequence length="511" mass="52227">MRFPRQLRAEWTKFRSVRGWVLAVLGATLITAALGPLDLSRQPPPNGGPGPAVVRGPDGRAVNDSFYFVRRDLTGDGTVTARITGLSGIAVTGPDRVSHEVQGWAKAGIIVKENLTPGSRYAAIMLTGAHGVRFQDNYIHDTAADTISAMAPSPSTPSSPSSSPWLRLTRTADTITGDESADGVHWQHVGSVRIPGLDPRVPAGLFVTSPSTVHVAAIDVPETNPAAAVGTFGPIALTGAWSPEPWTGAQFGGLGTSGSYPPDDEGGSTGTADTALTLTGAGDIAPVVGGTVLGVGVTVDGFVGGTFAGLVALVAVAALVVTAEYRRGLIRITLAACPRPGCVLAAKTTIVAGLGFTSGVLGATVAILAGRHIADAHHVYVVPVSTPTELRVAIGTGLLSAAMAVLALAVGTVLRSGASAITLVVVGTVLPYLLAVSPGLPTSAAQWLLRVTPAAGFAIRQSLPRFAQVDSTYIPPDGYFPLAPWTGLAVLCGYCVVALVAAAFLVRRRDA</sequence>
<feature type="transmembrane region" description="Helical" evidence="2">
    <location>
        <begin position="390"/>
        <end position="414"/>
    </location>
</feature>
<keyword evidence="2" id="KW-0812">Transmembrane</keyword>
<dbReference type="Gene3D" id="2.60.120.200">
    <property type="match status" value="1"/>
</dbReference>
<keyword evidence="4" id="KW-1185">Reference proteome</keyword>